<dbReference type="RefSeq" id="WP_073556253.1">
    <property type="nucleotide sequence ID" value="NZ_MRCA01000008.1"/>
</dbReference>
<keyword evidence="1" id="KW-0175">Coiled coil</keyword>
<keyword evidence="2" id="KW-0472">Membrane</keyword>
<evidence type="ECO:0000313" key="3">
    <source>
        <dbReference type="EMBL" id="OKH13096.1"/>
    </source>
</evidence>
<feature type="coiled-coil region" evidence="1">
    <location>
        <begin position="116"/>
        <end position="147"/>
    </location>
</feature>
<sequence>MNDWLSQNRSVFQLAQIIAWAANHPIISFIILLFVLAILASIMQAIGRLVEVVSKSILQIPLKLILAVVKFSFLSFNQIGSVAIKKLTNSQKYDHDLPVLPAANSQLMHIQKQQRLEEICQRLAEIHKEQQELLQEATELLAKSEIKSEQEIIGK</sequence>
<dbReference type="EMBL" id="MRCA01000008">
    <property type="protein sequence ID" value="OKH13096.1"/>
    <property type="molecule type" value="Genomic_DNA"/>
</dbReference>
<keyword evidence="2" id="KW-0812">Transmembrane</keyword>
<proteinExistence type="predicted"/>
<dbReference type="AlphaFoldDB" id="A0A1U7GXP7"/>
<feature type="transmembrane region" description="Helical" evidence="2">
    <location>
        <begin position="64"/>
        <end position="84"/>
    </location>
</feature>
<evidence type="ECO:0000256" key="2">
    <source>
        <dbReference type="SAM" id="Phobius"/>
    </source>
</evidence>
<accession>A0A1U7GXP7</accession>
<gene>
    <name evidence="3" type="ORF">NIES592_15830</name>
</gene>
<comment type="caution">
    <text evidence="3">The sequence shown here is derived from an EMBL/GenBank/DDBJ whole genome shotgun (WGS) entry which is preliminary data.</text>
</comment>
<name>A0A1U7GXP7_9CYAN</name>
<dbReference type="Proteomes" id="UP000186391">
    <property type="component" value="Unassembled WGS sequence"/>
</dbReference>
<feature type="transmembrane region" description="Helical" evidence="2">
    <location>
        <begin position="20"/>
        <end position="43"/>
    </location>
</feature>
<organism evidence="3 4">
    <name type="scientific">Fischerella major NIES-592</name>
    <dbReference type="NCBI Taxonomy" id="210994"/>
    <lineage>
        <taxon>Bacteria</taxon>
        <taxon>Bacillati</taxon>
        <taxon>Cyanobacteriota</taxon>
        <taxon>Cyanophyceae</taxon>
        <taxon>Nostocales</taxon>
        <taxon>Hapalosiphonaceae</taxon>
        <taxon>Fischerella</taxon>
    </lineage>
</organism>
<evidence type="ECO:0000256" key="1">
    <source>
        <dbReference type="SAM" id="Coils"/>
    </source>
</evidence>
<dbReference type="OrthoDB" id="424290at2"/>
<keyword evidence="4" id="KW-1185">Reference proteome</keyword>
<keyword evidence="2" id="KW-1133">Transmembrane helix</keyword>
<evidence type="ECO:0000313" key="4">
    <source>
        <dbReference type="Proteomes" id="UP000186391"/>
    </source>
</evidence>
<reference evidence="3 4" key="1">
    <citation type="submission" date="2016-11" db="EMBL/GenBank/DDBJ databases">
        <title>Draft Genome Sequences of Nine Cyanobacterial Strains from Diverse Habitats.</title>
        <authorList>
            <person name="Zhu T."/>
            <person name="Hou S."/>
            <person name="Lu X."/>
            <person name="Hess W.R."/>
        </authorList>
    </citation>
    <scope>NUCLEOTIDE SEQUENCE [LARGE SCALE GENOMIC DNA]</scope>
    <source>
        <strain evidence="3 4">NIES-592</strain>
    </source>
</reference>
<protein>
    <submittedName>
        <fullName evidence="3">Uncharacterized protein</fullName>
    </submittedName>
</protein>